<proteinExistence type="predicted"/>
<accession>A0A438IFS4</accession>
<gene>
    <name evidence="1" type="ORF">CK203_039073</name>
</gene>
<evidence type="ECO:0000313" key="1">
    <source>
        <dbReference type="EMBL" id="RVW95582.1"/>
    </source>
</evidence>
<reference evidence="1 2" key="1">
    <citation type="journal article" date="2018" name="PLoS Genet.">
        <title>Population sequencing reveals clonal diversity and ancestral inbreeding in the grapevine cultivar Chardonnay.</title>
        <authorList>
            <person name="Roach M.J."/>
            <person name="Johnson D.L."/>
            <person name="Bohlmann J."/>
            <person name="van Vuuren H.J."/>
            <person name="Jones S.J."/>
            <person name="Pretorius I.S."/>
            <person name="Schmidt S.A."/>
            <person name="Borneman A.R."/>
        </authorList>
    </citation>
    <scope>NUCLEOTIDE SEQUENCE [LARGE SCALE GENOMIC DNA]</scope>
    <source>
        <strain evidence="2">cv. Chardonnay</strain>
        <tissue evidence="1">Leaf</tissue>
    </source>
</reference>
<sequence length="126" mass="13906">MTGHNIALYLGQILDVTLIANEAIDSRLKVNIPGLLLKLDIEKAFDHVNWDCLISVMSKMGSRGLIQGHPLSLYLFLLVMEVLSQLLFRARSGGLIEGFKWAAALLELGALMVRGDLNLERISSLC</sequence>
<dbReference type="Proteomes" id="UP000288805">
    <property type="component" value="Unassembled WGS sequence"/>
</dbReference>
<dbReference type="AlphaFoldDB" id="A0A438IFS4"/>
<dbReference type="EMBL" id="QGNW01000113">
    <property type="protein sequence ID" value="RVW95582.1"/>
    <property type="molecule type" value="Genomic_DNA"/>
</dbReference>
<protein>
    <recommendedName>
        <fullName evidence="3">Reverse transcriptase domain-containing protein</fullName>
    </recommendedName>
</protein>
<evidence type="ECO:0008006" key="3">
    <source>
        <dbReference type="Google" id="ProtNLM"/>
    </source>
</evidence>
<evidence type="ECO:0000313" key="2">
    <source>
        <dbReference type="Proteomes" id="UP000288805"/>
    </source>
</evidence>
<organism evidence="1 2">
    <name type="scientific">Vitis vinifera</name>
    <name type="common">Grape</name>
    <dbReference type="NCBI Taxonomy" id="29760"/>
    <lineage>
        <taxon>Eukaryota</taxon>
        <taxon>Viridiplantae</taxon>
        <taxon>Streptophyta</taxon>
        <taxon>Embryophyta</taxon>
        <taxon>Tracheophyta</taxon>
        <taxon>Spermatophyta</taxon>
        <taxon>Magnoliopsida</taxon>
        <taxon>eudicotyledons</taxon>
        <taxon>Gunneridae</taxon>
        <taxon>Pentapetalae</taxon>
        <taxon>rosids</taxon>
        <taxon>Vitales</taxon>
        <taxon>Vitaceae</taxon>
        <taxon>Viteae</taxon>
        <taxon>Vitis</taxon>
    </lineage>
</organism>
<name>A0A438IFS4_VITVI</name>
<comment type="caution">
    <text evidence="1">The sequence shown here is derived from an EMBL/GenBank/DDBJ whole genome shotgun (WGS) entry which is preliminary data.</text>
</comment>